<dbReference type="PANTHER" id="PTHR43272">
    <property type="entry name" value="LONG-CHAIN-FATTY-ACID--COA LIGASE"/>
    <property type="match status" value="1"/>
</dbReference>
<dbReference type="RefSeq" id="XP_049264340.1">
    <property type="nucleotide sequence ID" value="XM_049406104.1"/>
</dbReference>
<evidence type="ECO:0000313" key="4">
    <source>
        <dbReference type="EMBL" id="KAG7664108.1"/>
    </source>
</evidence>
<evidence type="ECO:0000313" key="5">
    <source>
        <dbReference type="Proteomes" id="UP000694255"/>
    </source>
</evidence>
<dbReference type="GO" id="GO:0016020">
    <property type="term" value="C:membrane"/>
    <property type="evidence" value="ECO:0007669"/>
    <property type="project" value="TreeGrafter"/>
</dbReference>
<organism evidence="4 5">
    <name type="scientific">[Candida] subhashii</name>
    <dbReference type="NCBI Taxonomy" id="561895"/>
    <lineage>
        <taxon>Eukaryota</taxon>
        <taxon>Fungi</taxon>
        <taxon>Dikarya</taxon>
        <taxon>Ascomycota</taxon>
        <taxon>Saccharomycotina</taxon>
        <taxon>Pichiomycetes</taxon>
        <taxon>Debaryomycetaceae</taxon>
        <taxon>Spathaspora</taxon>
    </lineage>
</organism>
<dbReference type="OrthoDB" id="1700726at2759"/>
<dbReference type="GO" id="GO:0004467">
    <property type="term" value="F:long-chain fatty acid-CoA ligase activity"/>
    <property type="evidence" value="ECO:0007669"/>
    <property type="project" value="TreeGrafter"/>
</dbReference>
<keyword evidence="2" id="KW-0067">ATP-binding</keyword>
<evidence type="ECO:0000256" key="2">
    <source>
        <dbReference type="ARBA" id="ARBA00022840"/>
    </source>
</evidence>
<keyword evidence="5" id="KW-1185">Reference proteome</keyword>
<dbReference type="GO" id="GO:0005783">
    <property type="term" value="C:endoplasmic reticulum"/>
    <property type="evidence" value="ECO:0007669"/>
    <property type="project" value="TreeGrafter"/>
</dbReference>
<proteinExistence type="predicted"/>
<accession>A0A8J5QL33</accession>
<gene>
    <name evidence="4" type="ORF">J8A68_002362</name>
</gene>
<sequence length="754" mass="85811">MTDTLFPKGDFTKEIALTQLPFKTNILDNVPIKGTKINANYSPIYRNKAFPSRLIKSIHPDLDSYYQFFMNAAELYKDKPCLGWRPYDYVSKTSADRFESWTYGEVSEKKKHIGAGFIRSLLENPFKNLELESHKKIEYHLRDWSNYGNKLGALDNEDCAVEKDTSFILSIFSTNRVEWMLTDLACSAYSITNTALYDTLGANITEYLLELTKSPIVVCSMDKIELLLKLKEKYPKELADLISIVSMDPVKFIPTEIFEYAYSLKVVIQDLQQIEDIGAKRPINELPPSPDALYTISFTSGTTGSKPKGAMISHQNVAAYASFLLCFEPQPTATDNKAFVFLPLTHIYERETSTFAIATGYYLGFPQLTVGQTGINTFNNLIDDLRIFKPTYFSIVPRILTRMEALVKSKIKELPEDEQDKVNKIVQYKMREQSKYDGSTGYDSTFDNYGPYKELRTFIGFDNLKWVQTASAPISPSSIVYLKASLNMGIRQLYGLTEVGAAITCSDAYEMKPGSCGSISLSGEFKLRSAREMGYDVANNQGEILIRGPQIFKGYYYNKQETVANFNEDGWFHSGDIGSVDPKTGRIFIVDRVKNFFKMQQGEYISPEKIENRYLSSNPTIAQLYVHGNSLKPYLVGIVGIEYEKGLRFLNQNFGYNKIAMSPDELVQEMNKVDIKTKFLEGMNKNVKDKLSGYEILHNIHIEINPLTVERDVVTPTFKIRRPVASKFFAKVFHRLYEIEQSLVIKAKLKTAKL</sequence>
<dbReference type="PANTHER" id="PTHR43272:SF33">
    <property type="entry name" value="AMP-BINDING DOMAIN-CONTAINING PROTEIN-RELATED"/>
    <property type="match status" value="1"/>
</dbReference>
<reference evidence="4 5" key="1">
    <citation type="journal article" date="2021" name="DNA Res.">
        <title>Genome analysis of Candida subhashii reveals its hybrid nature and dual mitochondrial genome conformations.</title>
        <authorList>
            <person name="Mixao V."/>
            <person name="Hegedusova E."/>
            <person name="Saus E."/>
            <person name="Pryszcz L.P."/>
            <person name="Cillingova A."/>
            <person name="Nosek J."/>
            <person name="Gabaldon T."/>
        </authorList>
    </citation>
    <scope>NUCLEOTIDE SEQUENCE [LARGE SCALE GENOMIC DNA]</scope>
    <source>
        <strain evidence="4 5">CBS 10753</strain>
    </source>
</reference>
<feature type="domain" description="AMP-dependent synthetase/ligase" evidence="3">
    <location>
        <begin position="170"/>
        <end position="556"/>
    </location>
</feature>
<dbReference type="InterPro" id="IPR000873">
    <property type="entry name" value="AMP-dep_synth/lig_dom"/>
</dbReference>
<comment type="caution">
    <text evidence="4">The sequence shown here is derived from an EMBL/GenBank/DDBJ whole genome shotgun (WGS) entry which is preliminary data.</text>
</comment>
<evidence type="ECO:0000256" key="1">
    <source>
        <dbReference type="ARBA" id="ARBA00022741"/>
    </source>
</evidence>
<dbReference type="GeneID" id="73469163"/>
<dbReference type="AlphaFoldDB" id="A0A8J5QL33"/>
<dbReference type="EMBL" id="JAGSYN010000107">
    <property type="protein sequence ID" value="KAG7664108.1"/>
    <property type="molecule type" value="Genomic_DNA"/>
</dbReference>
<evidence type="ECO:0000259" key="3">
    <source>
        <dbReference type="Pfam" id="PF00501"/>
    </source>
</evidence>
<dbReference type="GO" id="GO:0005524">
    <property type="term" value="F:ATP binding"/>
    <property type="evidence" value="ECO:0007669"/>
    <property type="project" value="UniProtKB-KW"/>
</dbReference>
<dbReference type="Proteomes" id="UP000694255">
    <property type="component" value="Unassembled WGS sequence"/>
</dbReference>
<keyword evidence="1" id="KW-0547">Nucleotide-binding</keyword>
<name>A0A8J5QL33_9ASCO</name>
<protein>
    <recommendedName>
        <fullName evidence="3">AMP-dependent synthetase/ligase domain-containing protein</fullName>
    </recommendedName>
</protein>
<dbReference type="Pfam" id="PF00501">
    <property type="entry name" value="AMP-binding"/>
    <property type="match status" value="1"/>
</dbReference>